<feature type="transmembrane region" description="Helical" evidence="1">
    <location>
        <begin position="60"/>
        <end position="80"/>
    </location>
</feature>
<dbReference type="RefSeq" id="WP_305930905.1">
    <property type="nucleotide sequence ID" value="NZ_JAVAIL010000007.1"/>
</dbReference>
<reference evidence="2 3" key="1">
    <citation type="submission" date="2023-08" db="EMBL/GenBank/DDBJ databases">
        <title>genomic of DY56.</title>
        <authorList>
            <person name="Wang Y."/>
        </authorList>
    </citation>
    <scope>NUCLEOTIDE SEQUENCE [LARGE SCALE GENOMIC DNA]</scope>
    <source>
        <strain evidence="2 3">DY56-A-20</strain>
    </source>
</reference>
<keyword evidence="1" id="KW-0812">Transmembrane</keyword>
<proteinExistence type="predicted"/>
<evidence type="ECO:0000313" key="2">
    <source>
        <dbReference type="EMBL" id="MDP4540904.1"/>
    </source>
</evidence>
<dbReference type="Pfam" id="PF06170">
    <property type="entry name" value="DUF983"/>
    <property type="match status" value="1"/>
</dbReference>
<feature type="transmembrane region" description="Helical" evidence="1">
    <location>
        <begin position="86"/>
        <end position="105"/>
    </location>
</feature>
<protein>
    <submittedName>
        <fullName evidence="2">DUF983 domain-containing protein</fullName>
    </submittedName>
</protein>
<dbReference type="InterPro" id="IPR009325">
    <property type="entry name" value="DUF983"/>
</dbReference>
<dbReference type="EMBL" id="JAVAIL010000007">
    <property type="protein sequence ID" value="MDP4540904.1"/>
    <property type="molecule type" value="Genomic_DNA"/>
</dbReference>
<keyword evidence="3" id="KW-1185">Reference proteome</keyword>
<accession>A0ABT9HC46</accession>
<keyword evidence="1" id="KW-0472">Membrane</keyword>
<gene>
    <name evidence="2" type="ORF">Q9K01_14850</name>
</gene>
<organism evidence="2 3">
    <name type="scientific">Qipengyuania benthica</name>
    <dbReference type="NCBI Taxonomy" id="3067651"/>
    <lineage>
        <taxon>Bacteria</taxon>
        <taxon>Pseudomonadati</taxon>
        <taxon>Pseudomonadota</taxon>
        <taxon>Alphaproteobacteria</taxon>
        <taxon>Sphingomonadales</taxon>
        <taxon>Erythrobacteraceae</taxon>
        <taxon>Qipengyuania</taxon>
    </lineage>
</organism>
<sequence>MQPGSPDTESGRPSLAEAALFGCCPRCGERALFDGVVKFAPRCSACQLDYERFNVGDGPAAFLTLIIGALITGLAIWLDAAVRPPFWVHILLWVPITIGAVLGGLRVSKALLLIAEYRNKAGEAGRSE</sequence>
<comment type="caution">
    <text evidence="2">The sequence shown here is derived from an EMBL/GenBank/DDBJ whole genome shotgun (WGS) entry which is preliminary data.</text>
</comment>
<evidence type="ECO:0000256" key="1">
    <source>
        <dbReference type="SAM" id="Phobius"/>
    </source>
</evidence>
<evidence type="ECO:0000313" key="3">
    <source>
        <dbReference type="Proteomes" id="UP001235664"/>
    </source>
</evidence>
<keyword evidence="1" id="KW-1133">Transmembrane helix</keyword>
<dbReference type="Proteomes" id="UP001235664">
    <property type="component" value="Unassembled WGS sequence"/>
</dbReference>
<name>A0ABT9HC46_9SPHN</name>